<evidence type="ECO:0000259" key="5">
    <source>
        <dbReference type="PROSITE" id="PS50089"/>
    </source>
</evidence>
<evidence type="ECO:0000256" key="3">
    <source>
        <dbReference type="ARBA" id="ARBA00022833"/>
    </source>
</evidence>
<dbReference type="GO" id="GO:0008270">
    <property type="term" value="F:zinc ion binding"/>
    <property type="evidence" value="ECO:0007669"/>
    <property type="project" value="UniProtKB-KW"/>
</dbReference>
<evidence type="ECO:0000313" key="6">
    <source>
        <dbReference type="EMBL" id="TKC33412.1"/>
    </source>
</evidence>
<evidence type="ECO:0000256" key="2">
    <source>
        <dbReference type="ARBA" id="ARBA00022771"/>
    </source>
</evidence>
<keyword evidence="1" id="KW-0479">Metal-binding</keyword>
<dbReference type="InterPro" id="IPR013083">
    <property type="entry name" value="Znf_RING/FYVE/PHD"/>
</dbReference>
<feature type="non-terminal residue" evidence="6">
    <location>
        <position position="236"/>
    </location>
</feature>
<dbReference type="InterPro" id="IPR027370">
    <property type="entry name" value="Znf-RING_euk"/>
</dbReference>
<dbReference type="SUPFAM" id="SSF57850">
    <property type="entry name" value="RING/U-box"/>
    <property type="match status" value="1"/>
</dbReference>
<dbReference type="Pfam" id="PF13445">
    <property type="entry name" value="zf-RING_UBOX"/>
    <property type="match status" value="1"/>
</dbReference>
<dbReference type="EMBL" id="RWIC01003743">
    <property type="protein sequence ID" value="TKC33412.1"/>
    <property type="molecule type" value="Genomic_DNA"/>
</dbReference>
<feature type="domain" description="RING-type" evidence="5">
    <location>
        <begin position="15"/>
        <end position="56"/>
    </location>
</feature>
<evidence type="ECO:0000256" key="1">
    <source>
        <dbReference type="ARBA" id="ARBA00022723"/>
    </source>
</evidence>
<keyword evidence="2 4" id="KW-0863">Zinc-finger</keyword>
<keyword evidence="3" id="KW-0862">Zinc</keyword>
<organism evidence="6 7">
    <name type="scientific">Monodon monoceros</name>
    <name type="common">Narwhal</name>
    <name type="synonym">Ceratodon monodon</name>
    <dbReference type="NCBI Taxonomy" id="40151"/>
    <lineage>
        <taxon>Eukaryota</taxon>
        <taxon>Metazoa</taxon>
        <taxon>Chordata</taxon>
        <taxon>Craniata</taxon>
        <taxon>Vertebrata</taxon>
        <taxon>Euteleostomi</taxon>
        <taxon>Mammalia</taxon>
        <taxon>Eutheria</taxon>
        <taxon>Laurasiatheria</taxon>
        <taxon>Artiodactyla</taxon>
        <taxon>Whippomorpha</taxon>
        <taxon>Cetacea</taxon>
        <taxon>Odontoceti</taxon>
        <taxon>Monodontidae</taxon>
        <taxon>Monodon</taxon>
    </lineage>
</organism>
<dbReference type="InterPro" id="IPR017907">
    <property type="entry name" value="Znf_RING_CS"/>
</dbReference>
<dbReference type="SMART" id="SM00184">
    <property type="entry name" value="RING"/>
    <property type="match status" value="1"/>
</dbReference>
<evidence type="ECO:0000313" key="7">
    <source>
        <dbReference type="Proteomes" id="UP000308365"/>
    </source>
</evidence>
<comment type="caution">
    <text evidence="6">The sequence shown here is derived from an EMBL/GenBank/DDBJ whole genome shotgun (WGS) entry which is preliminary data.</text>
</comment>
<proteinExistence type="predicted"/>
<dbReference type="Proteomes" id="UP000308365">
    <property type="component" value="Unassembled WGS sequence"/>
</dbReference>
<evidence type="ECO:0000256" key="4">
    <source>
        <dbReference type="PROSITE-ProRule" id="PRU00175"/>
    </source>
</evidence>
<reference evidence="7" key="1">
    <citation type="journal article" date="2019" name="IScience">
        <title>Narwhal Genome Reveals Long-Term Low Genetic Diversity despite Current Large Abundance Size.</title>
        <authorList>
            <person name="Westbury M.V."/>
            <person name="Petersen B."/>
            <person name="Garde E."/>
            <person name="Heide-Jorgensen M.P."/>
            <person name="Lorenzen E.D."/>
        </authorList>
    </citation>
    <scope>NUCLEOTIDE SEQUENCE [LARGE SCALE GENOMIC DNA]</scope>
</reference>
<dbReference type="InterPro" id="IPR001841">
    <property type="entry name" value="Znf_RING"/>
</dbReference>
<sequence>MESAFTQCFPSEFICSICKDNFTDPVTISCGHRFCTPCLCLLWEDVQTAPCCPVCKAVSPKMDFKSTIFAKEHVLPTRGSVVCQLPSSAKQMCSIHQVIKLYFCQTDKSLLGFVNLRMVMIGAEYPKVCQYLQEEKQKHLEILAIEGKIVFQRLRRNVARMVHMGKLLRRIYEELKELCLQLPTSLNGFVNLRMVMIGAEYPKVYQYLQEEKQKHLEMLAIEGKIVFQRLRRDVAR</sequence>
<protein>
    <recommendedName>
        <fullName evidence="5">RING-type domain-containing protein</fullName>
    </recommendedName>
</protein>
<dbReference type="PROSITE" id="PS50089">
    <property type="entry name" value="ZF_RING_2"/>
    <property type="match status" value="1"/>
</dbReference>
<name>A0A4U1EBB8_MONMO</name>
<dbReference type="PANTHER" id="PTHR24103">
    <property type="entry name" value="E3 UBIQUITIN-PROTEIN LIGASE TRIM"/>
    <property type="match status" value="1"/>
</dbReference>
<dbReference type="PROSITE" id="PS00518">
    <property type="entry name" value="ZF_RING_1"/>
    <property type="match status" value="1"/>
</dbReference>
<gene>
    <name evidence="6" type="ORF">EI555_020340</name>
</gene>
<dbReference type="InterPro" id="IPR050143">
    <property type="entry name" value="TRIM/RBCC"/>
</dbReference>
<accession>A0A4U1EBB8</accession>
<dbReference type="Gene3D" id="3.30.40.10">
    <property type="entry name" value="Zinc/RING finger domain, C3HC4 (zinc finger)"/>
    <property type="match status" value="1"/>
</dbReference>
<dbReference type="AlphaFoldDB" id="A0A4U1EBB8"/>